<sequence length="98" mass="10686">MSDKEQLELDRTDHRLADALRADIGVVFLHTVSVAGDPAVLADEHLVVASAFRVTDVALNHGYSNVNSQAASTLCSAPDRWLIFITVTDQVYSCLETK</sequence>
<proteinExistence type="predicted"/>
<name>A0AAW4PWV6_9EURY</name>
<reference evidence="1 2" key="1">
    <citation type="submission" date="2021-06" db="EMBL/GenBank/DDBJ databases">
        <title>Halomicroarcula sp. a new haloarchaeum isolated from saline soil.</title>
        <authorList>
            <person name="Duran-Viseras A."/>
            <person name="Sanchez-Porro C."/>
            <person name="Ventosa A."/>
        </authorList>
    </citation>
    <scope>NUCLEOTIDE SEQUENCE [LARGE SCALE GENOMIC DNA]</scope>
    <source>
        <strain evidence="1 2">F13</strain>
    </source>
</reference>
<accession>A0AAW4PWV6</accession>
<dbReference type="RefSeq" id="WP_220619880.1">
    <property type="nucleotide sequence ID" value="NZ_RKLR01000009.1"/>
</dbReference>
<gene>
    <name evidence="1" type="ORF">EGH21_18410</name>
</gene>
<evidence type="ECO:0000313" key="1">
    <source>
        <dbReference type="EMBL" id="MBX0325005.1"/>
    </source>
</evidence>
<protein>
    <submittedName>
        <fullName evidence="1">Uncharacterized protein</fullName>
    </submittedName>
</protein>
<keyword evidence="2" id="KW-1185">Reference proteome</keyword>
<dbReference type="EMBL" id="RKLR01000009">
    <property type="protein sequence ID" value="MBX0325005.1"/>
    <property type="molecule type" value="Genomic_DNA"/>
</dbReference>
<dbReference type="Proteomes" id="UP001430377">
    <property type="component" value="Unassembled WGS sequence"/>
</dbReference>
<organism evidence="1 2">
    <name type="scientific">Haloarcula rubra</name>
    <dbReference type="NCBI Taxonomy" id="2487747"/>
    <lineage>
        <taxon>Archaea</taxon>
        <taxon>Methanobacteriati</taxon>
        <taxon>Methanobacteriota</taxon>
        <taxon>Stenosarchaea group</taxon>
        <taxon>Halobacteria</taxon>
        <taxon>Halobacteriales</taxon>
        <taxon>Haloarculaceae</taxon>
        <taxon>Haloarcula</taxon>
    </lineage>
</organism>
<evidence type="ECO:0000313" key="2">
    <source>
        <dbReference type="Proteomes" id="UP001430377"/>
    </source>
</evidence>
<dbReference type="AlphaFoldDB" id="A0AAW4PWV6"/>
<comment type="caution">
    <text evidence="1">The sequence shown here is derived from an EMBL/GenBank/DDBJ whole genome shotgun (WGS) entry which is preliminary data.</text>
</comment>